<gene>
    <name evidence="2" type="ORF">RND81_09G187500</name>
</gene>
<proteinExistence type="predicted"/>
<keyword evidence="3" id="KW-1185">Reference proteome</keyword>
<comment type="caution">
    <text evidence="2">The sequence shown here is derived from an EMBL/GenBank/DDBJ whole genome shotgun (WGS) entry which is preliminary data.</text>
</comment>
<evidence type="ECO:0000313" key="2">
    <source>
        <dbReference type="EMBL" id="KAK9691291.1"/>
    </source>
</evidence>
<dbReference type="EMBL" id="JBDFQZ010000009">
    <property type="protein sequence ID" value="KAK9691290.1"/>
    <property type="molecule type" value="Genomic_DNA"/>
</dbReference>
<reference evidence="2 3" key="1">
    <citation type="submission" date="2024-03" db="EMBL/GenBank/DDBJ databases">
        <title>WGS assembly of Saponaria officinalis var. Norfolk2.</title>
        <authorList>
            <person name="Jenkins J."/>
            <person name="Shu S."/>
            <person name="Grimwood J."/>
            <person name="Barry K."/>
            <person name="Goodstein D."/>
            <person name="Schmutz J."/>
            <person name="Leebens-Mack J."/>
            <person name="Osbourn A."/>
        </authorList>
    </citation>
    <scope>NUCLEOTIDE SEQUENCE [LARGE SCALE GENOMIC DNA]</scope>
    <source>
        <strain evidence="3">cv. Norfolk2</strain>
        <strain evidence="2">JIC</strain>
        <tissue evidence="2">Leaf</tissue>
    </source>
</reference>
<organism evidence="2 3">
    <name type="scientific">Saponaria officinalis</name>
    <name type="common">Common soapwort</name>
    <name type="synonym">Lychnis saponaria</name>
    <dbReference type="NCBI Taxonomy" id="3572"/>
    <lineage>
        <taxon>Eukaryota</taxon>
        <taxon>Viridiplantae</taxon>
        <taxon>Streptophyta</taxon>
        <taxon>Embryophyta</taxon>
        <taxon>Tracheophyta</taxon>
        <taxon>Spermatophyta</taxon>
        <taxon>Magnoliopsida</taxon>
        <taxon>eudicotyledons</taxon>
        <taxon>Gunneridae</taxon>
        <taxon>Pentapetalae</taxon>
        <taxon>Caryophyllales</taxon>
        <taxon>Caryophyllaceae</taxon>
        <taxon>Caryophylleae</taxon>
        <taxon>Saponaria</taxon>
    </lineage>
</organism>
<sequence>MATKMATDFSRQNQSPFSIKPTYFPHSTHSPPSFLKSPPSFHSYTSIFQTLKMSSTTAAIRPRLRPTPRLRHVHRLLHHRTHPGVHELSSLHRLPPSHPPANAWPSIFDVV</sequence>
<evidence type="ECO:0000256" key="1">
    <source>
        <dbReference type="SAM" id="MobiDB-lite"/>
    </source>
</evidence>
<name>A0AAW1IPG9_SAPOF</name>
<dbReference type="Proteomes" id="UP001443914">
    <property type="component" value="Unassembled WGS sequence"/>
</dbReference>
<accession>A0AAW1IPG9</accession>
<feature type="region of interest" description="Disordered" evidence="1">
    <location>
        <begin position="1"/>
        <end position="22"/>
    </location>
</feature>
<protein>
    <submittedName>
        <fullName evidence="2">Uncharacterized protein</fullName>
    </submittedName>
</protein>
<dbReference type="AlphaFoldDB" id="A0AAW1IPG9"/>
<evidence type="ECO:0000313" key="3">
    <source>
        <dbReference type="Proteomes" id="UP001443914"/>
    </source>
</evidence>
<dbReference type="EMBL" id="JBDFQZ010000009">
    <property type="protein sequence ID" value="KAK9691291.1"/>
    <property type="molecule type" value="Genomic_DNA"/>
</dbReference>